<sequence length="118" mass="14419">MLFFSEALLIGNYVQGDDEETKMQRRAMVRYMCLSQLLVYRDISVRVRKRFPTYDSIVQAGKFSHIYLFICLFTYFLFYSFIHLFYFILFICLFTYLFYLYLFIYLFVLAVMIVHANF</sequence>
<keyword evidence="6" id="KW-0407">Ion channel</keyword>
<keyword evidence="4 6" id="KW-0472">Membrane</keyword>
<dbReference type="GO" id="GO:0005886">
    <property type="term" value="C:plasma membrane"/>
    <property type="evidence" value="ECO:0007669"/>
    <property type="project" value="UniProtKB-SubCell"/>
</dbReference>
<dbReference type="PANTHER" id="PTHR10736">
    <property type="entry name" value="BESTROPHIN"/>
    <property type="match status" value="1"/>
</dbReference>
<dbReference type="Pfam" id="PF01062">
    <property type="entry name" value="Bestrophin"/>
    <property type="match status" value="1"/>
</dbReference>
<evidence type="ECO:0000313" key="7">
    <source>
        <dbReference type="Proteomes" id="UP000887569"/>
    </source>
</evidence>
<keyword evidence="7" id="KW-1185">Reference proteome</keyword>
<dbReference type="AlphaFoldDB" id="A0A915CBU5"/>
<feature type="transmembrane region" description="Helical" evidence="6">
    <location>
        <begin position="96"/>
        <end position="116"/>
    </location>
</feature>
<evidence type="ECO:0000256" key="1">
    <source>
        <dbReference type="ARBA" id="ARBA00004370"/>
    </source>
</evidence>
<dbReference type="InterPro" id="IPR021134">
    <property type="entry name" value="Bestrophin-like"/>
</dbReference>
<name>A0A915CBU5_PARUN</name>
<evidence type="ECO:0000256" key="4">
    <source>
        <dbReference type="ARBA" id="ARBA00023136"/>
    </source>
</evidence>
<evidence type="ECO:0000256" key="6">
    <source>
        <dbReference type="RuleBase" id="RU363126"/>
    </source>
</evidence>
<keyword evidence="6" id="KW-1003">Cell membrane</keyword>
<evidence type="ECO:0000256" key="5">
    <source>
        <dbReference type="ARBA" id="ARBA00034769"/>
    </source>
</evidence>
<dbReference type="GO" id="GO:0034707">
    <property type="term" value="C:chloride channel complex"/>
    <property type="evidence" value="ECO:0007669"/>
    <property type="project" value="UniProtKB-KW"/>
</dbReference>
<comment type="subcellular location">
    <subcellularLocation>
        <location evidence="6">Cell membrane</location>
        <topology evidence="6">Multi-pass membrane protein</topology>
    </subcellularLocation>
    <subcellularLocation>
        <location evidence="1">Membrane</location>
    </subcellularLocation>
</comment>
<comment type="similarity">
    <text evidence="5 6">Belongs to the anion channel-forming bestrophin (TC 1.A.46) family. Calcium-sensitive chloride channel subfamily.</text>
</comment>
<keyword evidence="2 6" id="KW-0812">Transmembrane</keyword>
<keyword evidence="6" id="KW-0869">Chloride channel</keyword>
<dbReference type="PANTHER" id="PTHR10736:SF0">
    <property type="entry name" value="BESTROPHIN HOMOLOG"/>
    <property type="match status" value="1"/>
</dbReference>
<keyword evidence="3 6" id="KW-1133">Transmembrane helix</keyword>
<organism evidence="7 8">
    <name type="scientific">Parascaris univalens</name>
    <name type="common">Nematode worm</name>
    <dbReference type="NCBI Taxonomy" id="6257"/>
    <lineage>
        <taxon>Eukaryota</taxon>
        <taxon>Metazoa</taxon>
        <taxon>Ecdysozoa</taxon>
        <taxon>Nematoda</taxon>
        <taxon>Chromadorea</taxon>
        <taxon>Rhabditida</taxon>
        <taxon>Spirurina</taxon>
        <taxon>Ascaridomorpha</taxon>
        <taxon>Ascaridoidea</taxon>
        <taxon>Ascarididae</taxon>
        <taxon>Parascaris</taxon>
    </lineage>
</organism>
<keyword evidence="6" id="KW-0868">Chloride</keyword>
<proteinExistence type="inferred from homology"/>
<reference evidence="8" key="1">
    <citation type="submission" date="2022-11" db="UniProtKB">
        <authorList>
            <consortium name="WormBaseParasite"/>
        </authorList>
    </citation>
    <scope>IDENTIFICATION</scope>
</reference>
<comment type="function">
    <text evidence="6">Forms chloride channels.</text>
</comment>
<dbReference type="Proteomes" id="UP000887569">
    <property type="component" value="Unplaced"/>
</dbReference>
<dbReference type="GO" id="GO:0005254">
    <property type="term" value="F:chloride channel activity"/>
    <property type="evidence" value="ECO:0007669"/>
    <property type="project" value="UniProtKB-KW"/>
</dbReference>
<protein>
    <recommendedName>
        <fullName evidence="6">Bestrophin homolog</fullName>
    </recommendedName>
</protein>
<keyword evidence="6" id="KW-0813">Transport</keyword>
<feature type="transmembrane region" description="Helical" evidence="6">
    <location>
        <begin position="66"/>
        <end position="90"/>
    </location>
</feature>
<dbReference type="WBParaSite" id="PgR116_g008_t04">
    <property type="protein sequence ID" value="PgR116_g008_t04"/>
    <property type="gene ID" value="PgR116_g008"/>
</dbReference>
<evidence type="ECO:0000256" key="2">
    <source>
        <dbReference type="ARBA" id="ARBA00022692"/>
    </source>
</evidence>
<evidence type="ECO:0000313" key="8">
    <source>
        <dbReference type="WBParaSite" id="PgR116_g008_t04"/>
    </source>
</evidence>
<keyword evidence="6" id="KW-0406">Ion transport</keyword>
<dbReference type="InterPro" id="IPR000615">
    <property type="entry name" value="Bestrophin"/>
</dbReference>
<evidence type="ECO:0000256" key="3">
    <source>
        <dbReference type="ARBA" id="ARBA00022989"/>
    </source>
</evidence>
<accession>A0A915CBU5</accession>